<evidence type="ECO:0000313" key="1">
    <source>
        <dbReference type="EMBL" id="CUR32479.1"/>
    </source>
</evidence>
<proteinExistence type="predicted"/>
<gene>
    <name evidence="1" type="ORF">PL9214490026</name>
</gene>
<dbReference type="Proteomes" id="UP000184315">
    <property type="component" value="Unassembled WGS sequence"/>
</dbReference>
<evidence type="ECO:0000313" key="2">
    <source>
        <dbReference type="Proteomes" id="UP000184315"/>
    </source>
</evidence>
<dbReference type="STRING" id="671072.PL9214490026"/>
<dbReference type="EMBL" id="CZDF01000154">
    <property type="protein sequence ID" value="CUR32479.1"/>
    <property type="molecule type" value="Genomic_DNA"/>
</dbReference>
<organism evidence="1 2">
    <name type="scientific">Planktothrix tepida PCC 9214</name>
    <dbReference type="NCBI Taxonomy" id="671072"/>
    <lineage>
        <taxon>Bacteria</taxon>
        <taxon>Bacillati</taxon>
        <taxon>Cyanobacteriota</taxon>
        <taxon>Cyanophyceae</taxon>
        <taxon>Oscillatoriophycideae</taxon>
        <taxon>Oscillatoriales</taxon>
        <taxon>Microcoleaceae</taxon>
        <taxon>Planktothrix</taxon>
    </lineage>
</organism>
<dbReference type="Gene3D" id="2.60.120.10">
    <property type="entry name" value="Jelly Rolls"/>
    <property type="match status" value="1"/>
</dbReference>
<dbReference type="RefSeq" id="WP_072719220.1">
    <property type="nucleotide sequence ID" value="NZ_LN889801.1"/>
</dbReference>
<name>A0A1J1LJ02_9CYAN</name>
<keyword evidence="2" id="KW-1185">Reference proteome</keyword>
<accession>A0A1J1LJ02</accession>
<sequence length="176" mass="20475">MILTVKDDQNLIRKTDNFLEQLNELKLDESLSLIDQYLSQFTATELLASKEWLRQEKFYRKPILQLTSMSVIAFLWNPSDITEYHRHHNYQNGFSHAFIKVLKGKAFHEVAEIVDETKPFIKLRQCYSEIVKPGMITQVQPEQAHALGNFGCGQMLSIHLYITPVKNVDEQFCLIS</sequence>
<dbReference type="AlphaFoldDB" id="A0A1J1LJ02"/>
<protein>
    <submittedName>
        <fullName evidence="1">Uncharacterized protein</fullName>
    </submittedName>
</protein>
<dbReference type="SUPFAM" id="SSF51182">
    <property type="entry name" value="RmlC-like cupins"/>
    <property type="match status" value="1"/>
</dbReference>
<reference evidence="2" key="1">
    <citation type="submission" date="2015-10" db="EMBL/GenBank/DDBJ databases">
        <authorList>
            <person name="Regsiter A."/>
            <person name="william w."/>
        </authorList>
    </citation>
    <scope>NUCLEOTIDE SEQUENCE [LARGE SCALE GENOMIC DNA]</scope>
</reference>
<dbReference type="InterPro" id="IPR011051">
    <property type="entry name" value="RmlC_Cupin_sf"/>
</dbReference>
<dbReference type="InterPro" id="IPR014710">
    <property type="entry name" value="RmlC-like_jellyroll"/>
</dbReference>